<dbReference type="AlphaFoldDB" id="A0A0C3QF19"/>
<dbReference type="HOGENOM" id="CLU_530179_0_0_1"/>
<reference evidence="3" key="2">
    <citation type="submission" date="2015-01" db="EMBL/GenBank/DDBJ databases">
        <title>Evolutionary Origins and Diversification of the Mycorrhizal Mutualists.</title>
        <authorList>
            <consortium name="DOE Joint Genome Institute"/>
            <consortium name="Mycorrhizal Genomics Consortium"/>
            <person name="Kohler A."/>
            <person name="Kuo A."/>
            <person name="Nagy L.G."/>
            <person name="Floudas D."/>
            <person name="Copeland A."/>
            <person name="Barry K.W."/>
            <person name="Cichocki N."/>
            <person name="Veneault-Fourrey C."/>
            <person name="LaButti K."/>
            <person name="Lindquist E.A."/>
            <person name="Lipzen A."/>
            <person name="Lundell T."/>
            <person name="Morin E."/>
            <person name="Murat C."/>
            <person name="Riley R."/>
            <person name="Ohm R."/>
            <person name="Sun H."/>
            <person name="Tunlid A."/>
            <person name="Henrissat B."/>
            <person name="Grigoriev I.V."/>
            <person name="Hibbett D.S."/>
            <person name="Martin F."/>
        </authorList>
    </citation>
    <scope>NUCLEOTIDE SEQUENCE [LARGE SCALE GENOMIC DNA]</scope>
    <source>
        <strain evidence="3">MUT 4182</strain>
    </source>
</reference>
<sequence length="514" mass="53338">MSDTYAAELDDDLDALLLDFEFPAPPPTEPVAPSPPPTEPVAPLPPPVTRPDNSSTPHATSFPAADQLAQVSPGHPKQTVIPPPIFLPPNNASKGKPPSNHGSSSKIPRSTALASSRKSSTPSERPANAGASLSVSVAMRSSTSSKRSLMDIDAHQSEVPVASRCPVETAAVAVPPAVATPPAGTSSRPSNKSQVHVQKVTTAHASSAPSPNSGSSSVQRVLRNRPQTRGQVQQATSAATVTAIVVVSSDESDAYQPGGDDQSLGEEEVEEQDEDDDDEGRAAQKKRKSAAGVKKPSAKKQRLSESNSTVADAPPTTAKQAKVLKTYLAPTQASSARSATAKPKPPKRASTTQVDQPAIADTAAGPSRLDKGKGKLLEVVEDSNDQPSTSGAAALNVSTVKPKSKYQSTKISNTEGTNIANQISGAIRYKADQELKKKAIDAFIAAENAEQAIANQKAADSLREAAKLALELSKLSISAGAKGITLPSEVIRSAIKQGLLSMQPFSDGTLDKVV</sequence>
<gene>
    <name evidence="2" type="ORF">M407DRAFT_26813</name>
</gene>
<feature type="compositionally biased region" description="Pro residues" evidence="1">
    <location>
        <begin position="23"/>
        <end position="49"/>
    </location>
</feature>
<evidence type="ECO:0000313" key="2">
    <source>
        <dbReference type="EMBL" id="KIO23754.1"/>
    </source>
</evidence>
<feature type="compositionally biased region" description="Basic and acidic residues" evidence="1">
    <location>
        <begin position="368"/>
        <end position="378"/>
    </location>
</feature>
<evidence type="ECO:0000256" key="1">
    <source>
        <dbReference type="SAM" id="MobiDB-lite"/>
    </source>
</evidence>
<dbReference type="EMBL" id="KN823077">
    <property type="protein sequence ID" value="KIO23754.1"/>
    <property type="molecule type" value="Genomic_DNA"/>
</dbReference>
<feature type="compositionally biased region" description="Acidic residues" evidence="1">
    <location>
        <begin position="263"/>
        <end position="279"/>
    </location>
</feature>
<accession>A0A0C3QF19</accession>
<keyword evidence="3" id="KW-1185">Reference proteome</keyword>
<reference evidence="2 3" key="1">
    <citation type="submission" date="2014-04" db="EMBL/GenBank/DDBJ databases">
        <authorList>
            <consortium name="DOE Joint Genome Institute"/>
            <person name="Kuo A."/>
            <person name="Girlanda M."/>
            <person name="Perotto S."/>
            <person name="Kohler A."/>
            <person name="Nagy L.G."/>
            <person name="Floudas D."/>
            <person name="Copeland A."/>
            <person name="Barry K.W."/>
            <person name="Cichocki N."/>
            <person name="Veneault-Fourrey C."/>
            <person name="LaButti K."/>
            <person name="Lindquist E.A."/>
            <person name="Lipzen A."/>
            <person name="Lundell T."/>
            <person name="Morin E."/>
            <person name="Murat C."/>
            <person name="Sun H."/>
            <person name="Tunlid A."/>
            <person name="Henrissat B."/>
            <person name="Grigoriev I.V."/>
            <person name="Hibbett D.S."/>
            <person name="Martin F."/>
            <person name="Nordberg H.P."/>
            <person name="Cantor M.N."/>
            <person name="Hua S.X."/>
        </authorList>
    </citation>
    <scope>NUCLEOTIDE SEQUENCE [LARGE SCALE GENOMIC DNA]</scope>
    <source>
        <strain evidence="2 3">MUT 4182</strain>
    </source>
</reference>
<feature type="compositionally biased region" description="Polar residues" evidence="1">
    <location>
        <begin position="184"/>
        <end position="204"/>
    </location>
</feature>
<feature type="compositionally biased region" description="Polar residues" evidence="1">
    <location>
        <begin position="100"/>
        <end position="123"/>
    </location>
</feature>
<proteinExistence type="predicted"/>
<dbReference type="OrthoDB" id="10679790at2759"/>
<protein>
    <submittedName>
        <fullName evidence="2">Uncharacterized protein</fullName>
    </submittedName>
</protein>
<organism evidence="2 3">
    <name type="scientific">Tulasnella calospora MUT 4182</name>
    <dbReference type="NCBI Taxonomy" id="1051891"/>
    <lineage>
        <taxon>Eukaryota</taxon>
        <taxon>Fungi</taxon>
        <taxon>Dikarya</taxon>
        <taxon>Basidiomycota</taxon>
        <taxon>Agaricomycotina</taxon>
        <taxon>Agaricomycetes</taxon>
        <taxon>Cantharellales</taxon>
        <taxon>Tulasnellaceae</taxon>
        <taxon>Tulasnella</taxon>
    </lineage>
</organism>
<feature type="region of interest" description="Disordered" evidence="1">
    <location>
        <begin position="20"/>
        <end position="151"/>
    </location>
</feature>
<evidence type="ECO:0000313" key="3">
    <source>
        <dbReference type="Proteomes" id="UP000054248"/>
    </source>
</evidence>
<name>A0A0C3QF19_9AGAM</name>
<dbReference type="Proteomes" id="UP000054248">
    <property type="component" value="Unassembled WGS sequence"/>
</dbReference>
<feature type="compositionally biased region" description="Low complexity" evidence="1">
    <location>
        <begin position="231"/>
        <end position="249"/>
    </location>
</feature>
<feature type="region of interest" description="Disordered" evidence="1">
    <location>
        <begin position="177"/>
        <end position="393"/>
    </location>
</feature>
<feature type="compositionally biased region" description="Low complexity" evidence="1">
    <location>
        <begin position="205"/>
        <end position="217"/>
    </location>
</feature>
<dbReference type="STRING" id="1051891.A0A0C3QF19"/>
<feature type="compositionally biased region" description="Polar residues" evidence="1">
    <location>
        <begin position="329"/>
        <end position="338"/>
    </location>
</feature>
<feature type="compositionally biased region" description="Low complexity" evidence="1">
    <location>
        <begin position="131"/>
        <end position="147"/>
    </location>
</feature>